<dbReference type="AlphaFoldDB" id="A0A7W4UR05"/>
<comment type="caution">
    <text evidence="1">The sequence shown here is derived from an EMBL/GenBank/DDBJ whole genome shotgun (WGS) entry which is preliminary data.</text>
</comment>
<reference evidence="1 2" key="1">
    <citation type="submission" date="2020-08" db="EMBL/GenBank/DDBJ databases">
        <title>Sequencing the genomes of 1000 actinobacteria strains.</title>
        <authorList>
            <person name="Klenk H.-P."/>
        </authorList>
    </citation>
    <scope>NUCLEOTIDE SEQUENCE [LARGE SCALE GENOMIC DNA]</scope>
    <source>
        <strain evidence="1 2">DSM 20419</strain>
    </source>
</reference>
<keyword evidence="2" id="KW-1185">Reference proteome</keyword>
<dbReference type="EMBL" id="JACHWJ010000005">
    <property type="protein sequence ID" value="MBB2959040.1"/>
    <property type="molecule type" value="Genomic_DNA"/>
</dbReference>
<protein>
    <recommendedName>
        <fullName evidence="3">Helix-turn-helix domain-containing protein</fullName>
    </recommendedName>
</protein>
<proteinExistence type="predicted"/>
<organism evidence="1 2">
    <name type="scientific">Pseudoclavibacter helvolus</name>
    <dbReference type="NCBI Taxonomy" id="255205"/>
    <lineage>
        <taxon>Bacteria</taxon>
        <taxon>Bacillati</taxon>
        <taxon>Actinomycetota</taxon>
        <taxon>Actinomycetes</taxon>
        <taxon>Micrococcales</taxon>
        <taxon>Microbacteriaceae</taxon>
        <taxon>Pseudoclavibacter</taxon>
    </lineage>
</organism>
<sequence>MMFPLVLDLAADGIAVAVACRVLGFTKQAFYAWKKRTFSDRDWDEPS</sequence>
<gene>
    <name evidence="1" type="ORF">FHX72_003192</name>
</gene>
<evidence type="ECO:0000313" key="1">
    <source>
        <dbReference type="EMBL" id="MBB2959040.1"/>
    </source>
</evidence>
<evidence type="ECO:0000313" key="2">
    <source>
        <dbReference type="Proteomes" id="UP000545286"/>
    </source>
</evidence>
<accession>A0A7W4UR05</accession>
<name>A0A7W4UR05_9MICO</name>
<dbReference type="Proteomes" id="UP000545286">
    <property type="component" value="Unassembled WGS sequence"/>
</dbReference>
<evidence type="ECO:0008006" key="3">
    <source>
        <dbReference type="Google" id="ProtNLM"/>
    </source>
</evidence>